<dbReference type="InterPro" id="IPR032710">
    <property type="entry name" value="NTF2-like_dom_sf"/>
</dbReference>
<sequence length="155" mass="17398">MKHSDHEGSGAMALSDDSGAKLYLAFADLFNRREYERLDDVLTADFTDHHPGLVDVTGLDVYRRNLAAVITALDMRAEPEDVVGAGDRVYTRIKLTGRHVGTFLGIEPTGAELSWYTHEIWRFDGDRFAERWAVDDLLSLLGQMGYPLPGWTDPE</sequence>
<dbReference type="Pfam" id="PF07366">
    <property type="entry name" value="SnoaL"/>
    <property type="match status" value="1"/>
</dbReference>
<dbReference type="Gene3D" id="3.10.450.50">
    <property type="match status" value="1"/>
</dbReference>
<evidence type="ECO:0000313" key="1">
    <source>
        <dbReference type="EMBL" id="MBM9507461.1"/>
    </source>
</evidence>
<reference evidence="1 2" key="1">
    <citation type="submission" date="2021-01" db="EMBL/GenBank/DDBJ databases">
        <title>Streptomyces acididurans sp. nov., isolated from a peat swamp forest soil.</title>
        <authorList>
            <person name="Chantavorakit T."/>
            <person name="Duangmal K."/>
        </authorList>
    </citation>
    <scope>NUCLEOTIDE SEQUENCE [LARGE SCALE GENOMIC DNA]</scope>
    <source>
        <strain evidence="1 2">KK5PA1</strain>
    </source>
</reference>
<organism evidence="1 2">
    <name type="scientific">Actinacidiphila acididurans</name>
    <dbReference type="NCBI Taxonomy" id="2784346"/>
    <lineage>
        <taxon>Bacteria</taxon>
        <taxon>Bacillati</taxon>
        <taxon>Actinomycetota</taxon>
        <taxon>Actinomycetes</taxon>
        <taxon>Kitasatosporales</taxon>
        <taxon>Streptomycetaceae</taxon>
        <taxon>Actinacidiphila</taxon>
    </lineage>
</organism>
<dbReference type="EMBL" id="JADKYB010000013">
    <property type="protein sequence ID" value="MBM9507461.1"/>
    <property type="molecule type" value="Genomic_DNA"/>
</dbReference>
<dbReference type="Proteomes" id="UP000749040">
    <property type="component" value="Unassembled WGS sequence"/>
</dbReference>
<accession>A0ABS2TY95</accession>
<protein>
    <submittedName>
        <fullName evidence="1">Ester cyclase</fullName>
    </submittedName>
</protein>
<dbReference type="SUPFAM" id="SSF54427">
    <property type="entry name" value="NTF2-like"/>
    <property type="match status" value="1"/>
</dbReference>
<comment type="caution">
    <text evidence="1">The sequence shown here is derived from an EMBL/GenBank/DDBJ whole genome shotgun (WGS) entry which is preliminary data.</text>
</comment>
<dbReference type="InterPro" id="IPR009959">
    <property type="entry name" value="Cyclase_SnoaL-like"/>
</dbReference>
<evidence type="ECO:0000313" key="2">
    <source>
        <dbReference type="Proteomes" id="UP000749040"/>
    </source>
</evidence>
<proteinExistence type="predicted"/>
<name>A0ABS2TY95_9ACTN</name>
<dbReference type="PANTHER" id="PTHR38436:SF1">
    <property type="entry name" value="ESTER CYCLASE"/>
    <property type="match status" value="1"/>
</dbReference>
<dbReference type="RefSeq" id="WP_205359329.1">
    <property type="nucleotide sequence ID" value="NZ_JADKYB010000013.1"/>
</dbReference>
<gene>
    <name evidence="1" type="ORF">ITX44_23565</name>
</gene>
<dbReference type="PANTHER" id="PTHR38436">
    <property type="entry name" value="POLYKETIDE CYCLASE SNOAL-LIKE DOMAIN"/>
    <property type="match status" value="1"/>
</dbReference>
<keyword evidence="2" id="KW-1185">Reference proteome</keyword>